<protein>
    <submittedName>
        <fullName evidence="2">Hemerythrin-like domain-containing protein</fullName>
    </submittedName>
</protein>
<gene>
    <name evidence="2" type="ORF">EV688_104232</name>
</gene>
<evidence type="ECO:0000259" key="1">
    <source>
        <dbReference type="Pfam" id="PF01814"/>
    </source>
</evidence>
<dbReference type="EMBL" id="SLWX01000004">
    <property type="protein sequence ID" value="TCO76777.1"/>
    <property type="molecule type" value="Genomic_DNA"/>
</dbReference>
<dbReference type="Proteomes" id="UP000294980">
    <property type="component" value="Unassembled WGS sequence"/>
</dbReference>
<dbReference type="PANTHER" id="PTHR39966:SF1">
    <property type="entry name" value="HEMERYTHRIN-LIKE DOMAIN-CONTAINING PROTEIN"/>
    <property type="match status" value="1"/>
</dbReference>
<dbReference type="OrthoDB" id="7349010at2"/>
<accession>A0A4R2KVB5</accession>
<evidence type="ECO:0000313" key="3">
    <source>
        <dbReference type="Proteomes" id="UP000294980"/>
    </source>
</evidence>
<dbReference type="Pfam" id="PF01814">
    <property type="entry name" value="Hemerythrin"/>
    <property type="match status" value="1"/>
</dbReference>
<sequence length="308" mass="35416">MTAHDSASAAGDAPLLKALRAEHRHIGAIMGLLTQQLNAVERGDLVDPHVLYEIMDYMVMWPDRFHHPREDLIYDHVADLDPDAAIDMRELQREHEQMARLGRKLLLAIEGWRSGETAGSDMVALGREYIRRSHEHMNLEEEEVFPLLNAVLGPGDWRELAADDSLHPASDPVFGRRVQREFRQLARKLRRRLRRGVERGAVTEWVGVEAALESFEVLSMAWQNGRVSTLDHLSSATRESLYFVLDQPLRAPLLCAVNNTRLGLGWLQDMSEIYRDTFRDLGRVEQERRDRLRLLRRSAPVGWRRPSP</sequence>
<keyword evidence="3" id="KW-1185">Reference proteome</keyword>
<dbReference type="AlphaFoldDB" id="A0A4R2KVB5"/>
<comment type="caution">
    <text evidence="2">The sequence shown here is derived from an EMBL/GenBank/DDBJ whole genome shotgun (WGS) entry which is preliminary data.</text>
</comment>
<name>A0A4R2KVB5_9GAMM</name>
<dbReference type="Gene3D" id="1.20.120.520">
    <property type="entry name" value="nmb1532 protein domain like"/>
    <property type="match status" value="1"/>
</dbReference>
<feature type="domain" description="Hemerythrin-like" evidence="1">
    <location>
        <begin position="16"/>
        <end position="148"/>
    </location>
</feature>
<dbReference type="InterPro" id="IPR012312">
    <property type="entry name" value="Hemerythrin-like"/>
</dbReference>
<evidence type="ECO:0000313" key="2">
    <source>
        <dbReference type="EMBL" id="TCO76777.1"/>
    </source>
</evidence>
<reference evidence="2 3" key="1">
    <citation type="submission" date="2019-03" db="EMBL/GenBank/DDBJ databases">
        <title>Genomic Encyclopedia of Type Strains, Phase IV (KMG-IV): sequencing the most valuable type-strain genomes for metagenomic binning, comparative biology and taxonomic classification.</title>
        <authorList>
            <person name="Goeker M."/>
        </authorList>
    </citation>
    <scope>NUCLEOTIDE SEQUENCE [LARGE SCALE GENOMIC DNA]</scope>
    <source>
        <strain evidence="2 3">DSM 23344</strain>
    </source>
</reference>
<dbReference type="RefSeq" id="WP_117315128.1">
    <property type="nucleotide sequence ID" value="NZ_QQSW01000002.1"/>
</dbReference>
<dbReference type="PANTHER" id="PTHR39966">
    <property type="entry name" value="BLL2471 PROTEIN-RELATED"/>
    <property type="match status" value="1"/>
</dbReference>
<organism evidence="2 3">
    <name type="scientific">Chromatocurvus halotolerans</name>
    <dbReference type="NCBI Taxonomy" id="1132028"/>
    <lineage>
        <taxon>Bacteria</taxon>
        <taxon>Pseudomonadati</taxon>
        <taxon>Pseudomonadota</taxon>
        <taxon>Gammaproteobacteria</taxon>
        <taxon>Cellvibrionales</taxon>
        <taxon>Halieaceae</taxon>
        <taxon>Chromatocurvus</taxon>
    </lineage>
</organism>
<dbReference type="GO" id="GO:0005886">
    <property type="term" value="C:plasma membrane"/>
    <property type="evidence" value="ECO:0007669"/>
    <property type="project" value="TreeGrafter"/>
</dbReference>
<proteinExistence type="predicted"/>